<dbReference type="GO" id="GO:0035025">
    <property type="term" value="P:positive regulation of Rho protein signal transduction"/>
    <property type="evidence" value="ECO:0007669"/>
    <property type="project" value="InterPro"/>
</dbReference>
<dbReference type="PANTHER" id="PTHR22739:SF18">
    <property type="entry name" value="COSTARS DOMAIN-CONTAINING PROTEIN"/>
    <property type="match status" value="1"/>
</dbReference>
<proteinExistence type="predicted"/>
<dbReference type="GO" id="GO:0003779">
    <property type="term" value="F:actin binding"/>
    <property type="evidence" value="ECO:0007669"/>
    <property type="project" value="InterPro"/>
</dbReference>
<dbReference type="Proteomes" id="UP001175271">
    <property type="component" value="Unassembled WGS sequence"/>
</dbReference>
<sequence>MCFLFLKHKYLREQMAFAKSINSHKMKGHCPLVGFSEEVEKRWRALKKKHKMREKRKNGAKLPRANSASDILEEKKEGPQRSSTVSSVQSLMSKFKQIEADSIAESRHDVYSTNYIPKKYSKMSPEYGRPKPGTLTEKRAQKASKHIEREMVQVCEVILEYGRVSKRTGKVVITFGELFRIYQFISDKVVGMLLRARKHQMVDFEGEMLFQRRDEEVVISLLWTPEQIATSLAK</sequence>
<dbReference type="AlphaFoldDB" id="A0AA39IKQ3"/>
<dbReference type="InterPro" id="IPR038095">
    <property type="entry name" value="Costars_sf"/>
</dbReference>
<dbReference type="GO" id="GO:0045944">
    <property type="term" value="P:positive regulation of transcription by RNA polymerase II"/>
    <property type="evidence" value="ECO:0007669"/>
    <property type="project" value="TreeGrafter"/>
</dbReference>
<feature type="region of interest" description="Disordered" evidence="1">
    <location>
        <begin position="47"/>
        <end position="86"/>
    </location>
</feature>
<evidence type="ECO:0000259" key="2">
    <source>
        <dbReference type="SMART" id="SM01283"/>
    </source>
</evidence>
<protein>
    <recommendedName>
        <fullName evidence="2">Costars domain-containing protein</fullName>
    </recommendedName>
</protein>
<keyword evidence="4" id="KW-1185">Reference proteome</keyword>
<dbReference type="EMBL" id="JAUCMV010000001">
    <property type="protein sequence ID" value="KAK0424903.1"/>
    <property type="molecule type" value="Genomic_DNA"/>
</dbReference>
<dbReference type="Pfam" id="PF14705">
    <property type="entry name" value="Costars"/>
    <property type="match status" value="1"/>
</dbReference>
<gene>
    <name evidence="3" type="ORF">QR680_008916</name>
</gene>
<evidence type="ECO:0000313" key="4">
    <source>
        <dbReference type="Proteomes" id="UP001175271"/>
    </source>
</evidence>
<dbReference type="Gene3D" id="1.10.10.1540">
    <property type="entry name" value="Costar domain"/>
    <property type="match status" value="1"/>
</dbReference>
<dbReference type="InterPro" id="IPR026111">
    <property type="entry name" value="Abra"/>
</dbReference>
<name>A0AA39IKQ3_9BILA</name>
<dbReference type="InterPro" id="IPR027817">
    <property type="entry name" value="Costars_dom"/>
</dbReference>
<feature type="compositionally biased region" description="Basic residues" evidence="1">
    <location>
        <begin position="47"/>
        <end position="59"/>
    </location>
</feature>
<dbReference type="GO" id="GO:0030017">
    <property type="term" value="C:sarcomere"/>
    <property type="evidence" value="ECO:0007669"/>
    <property type="project" value="TreeGrafter"/>
</dbReference>
<evidence type="ECO:0000256" key="1">
    <source>
        <dbReference type="SAM" id="MobiDB-lite"/>
    </source>
</evidence>
<organism evidence="3 4">
    <name type="scientific">Steinernema hermaphroditum</name>
    <dbReference type="NCBI Taxonomy" id="289476"/>
    <lineage>
        <taxon>Eukaryota</taxon>
        <taxon>Metazoa</taxon>
        <taxon>Ecdysozoa</taxon>
        <taxon>Nematoda</taxon>
        <taxon>Chromadorea</taxon>
        <taxon>Rhabditida</taxon>
        <taxon>Tylenchina</taxon>
        <taxon>Panagrolaimomorpha</taxon>
        <taxon>Strongyloidoidea</taxon>
        <taxon>Steinernematidae</taxon>
        <taxon>Steinernema</taxon>
    </lineage>
</organism>
<evidence type="ECO:0000313" key="3">
    <source>
        <dbReference type="EMBL" id="KAK0424903.1"/>
    </source>
</evidence>
<dbReference type="SMART" id="SM01283">
    <property type="entry name" value="Costars"/>
    <property type="match status" value="1"/>
</dbReference>
<comment type="caution">
    <text evidence="3">The sequence shown here is derived from an EMBL/GenBank/DDBJ whole genome shotgun (WGS) entry which is preliminary data.</text>
</comment>
<dbReference type="PANTHER" id="PTHR22739">
    <property type="entry name" value="STRIATED MUSCLE ACTIVATOR OF RHO-DEPENDENT SIGNALING-RELATED"/>
    <property type="match status" value="1"/>
</dbReference>
<feature type="domain" description="Costars" evidence="2">
    <location>
        <begin position="145"/>
        <end position="222"/>
    </location>
</feature>
<reference evidence="3" key="1">
    <citation type="submission" date="2023-06" db="EMBL/GenBank/DDBJ databases">
        <title>Genomic analysis of the entomopathogenic nematode Steinernema hermaphroditum.</title>
        <authorList>
            <person name="Schwarz E.M."/>
            <person name="Heppert J.K."/>
            <person name="Baniya A."/>
            <person name="Schwartz H.T."/>
            <person name="Tan C.-H."/>
            <person name="Antoshechkin I."/>
            <person name="Sternberg P.W."/>
            <person name="Goodrich-Blair H."/>
            <person name="Dillman A.R."/>
        </authorList>
    </citation>
    <scope>NUCLEOTIDE SEQUENCE</scope>
    <source>
        <strain evidence="3">PS9179</strain>
        <tissue evidence="3">Whole animal</tissue>
    </source>
</reference>
<accession>A0AA39IKQ3</accession>